<reference evidence="3" key="1">
    <citation type="journal article" date="2023" name="Genome Biol. Evol.">
        <title>First Whole Genome Sequence and Flow Cytometry Genome Size Data for the Lichen-Forming Fungus Ramalina farinacea (Ascomycota).</title>
        <authorList>
            <person name="Llewellyn T."/>
            <person name="Mian S."/>
            <person name="Hill R."/>
            <person name="Leitch I.J."/>
            <person name="Gaya E."/>
        </authorList>
    </citation>
    <scope>NUCLEOTIDE SEQUENCE</scope>
    <source>
        <strain evidence="3">LIQ254RAFAR</strain>
    </source>
</reference>
<evidence type="ECO:0000313" key="3">
    <source>
        <dbReference type="EMBL" id="MDI1489767.1"/>
    </source>
</evidence>
<keyword evidence="4" id="KW-1185">Reference proteome</keyword>
<name>A0AA43TZ18_9LECA</name>
<dbReference type="InterPro" id="IPR040206">
    <property type="entry name" value="Zds1/2"/>
</dbReference>
<feature type="compositionally biased region" description="Basic and acidic residues" evidence="1">
    <location>
        <begin position="564"/>
        <end position="589"/>
    </location>
</feature>
<comment type="caution">
    <text evidence="3">The sequence shown here is derived from an EMBL/GenBank/DDBJ whole genome shotgun (WGS) entry which is preliminary data.</text>
</comment>
<feature type="compositionally biased region" description="Polar residues" evidence="1">
    <location>
        <begin position="473"/>
        <end position="486"/>
    </location>
</feature>
<evidence type="ECO:0000259" key="2">
    <source>
        <dbReference type="SMART" id="SM01327"/>
    </source>
</evidence>
<protein>
    <recommendedName>
        <fullName evidence="2">Protein Zds1 C-terminal domain-containing protein</fullName>
    </recommendedName>
</protein>
<feature type="compositionally biased region" description="Polar residues" evidence="1">
    <location>
        <begin position="744"/>
        <end position="762"/>
    </location>
</feature>
<gene>
    <name evidence="3" type="ORF">OHK93_000965</name>
</gene>
<dbReference type="PANTHER" id="PTHR28089">
    <property type="entry name" value="PROTEIN ZDS1-RELATED"/>
    <property type="match status" value="1"/>
</dbReference>
<feature type="domain" description="Protein Zds1 C-terminal" evidence="2">
    <location>
        <begin position="639"/>
        <end position="691"/>
    </location>
</feature>
<feature type="region of interest" description="Disordered" evidence="1">
    <location>
        <begin position="1"/>
        <end position="43"/>
    </location>
</feature>
<feature type="region of interest" description="Disordered" evidence="1">
    <location>
        <begin position="698"/>
        <end position="845"/>
    </location>
</feature>
<dbReference type="EMBL" id="JAPUFD010000010">
    <property type="protein sequence ID" value="MDI1489767.1"/>
    <property type="molecule type" value="Genomic_DNA"/>
</dbReference>
<feature type="compositionally biased region" description="Basic and acidic residues" evidence="1">
    <location>
        <begin position="489"/>
        <end position="511"/>
    </location>
</feature>
<dbReference type="SMART" id="SM01327">
    <property type="entry name" value="Zds_C"/>
    <property type="match status" value="1"/>
</dbReference>
<evidence type="ECO:0000313" key="4">
    <source>
        <dbReference type="Proteomes" id="UP001161017"/>
    </source>
</evidence>
<dbReference type="AlphaFoldDB" id="A0AA43TZ18"/>
<dbReference type="PANTHER" id="PTHR28089:SF1">
    <property type="entry name" value="PROTEIN ZDS1-RELATED"/>
    <property type="match status" value="1"/>
</dbReference>
<organism evidence="3 4">
    <name type="scientific">Ramalina farinacea</name>
    <dbReference type="NCBI Taxonomy" id="258253"/>
    <lineage>
        <taxon>Eukaryota</taxon>
        <taxon>Fungi</taxon>
        <taxon>Dikarya</taxon>
        <taxon>Ascomycota</taxon>
        <taxon>Pezizomycotina</taxon>
        <taxon>Lecanoromycetes</taxon>
        <taxon>OSLEUM clade</taxon>
        <taxon>Lecanoromycetidae</taxon>
        <taxon>Lecanorales</taxon>
        <taxon>Lecanorineae</taxon>
        <taxon>Ramalinaceae</taxon>
        <taxon>Ramalina</taxon>
    </lineage>
</organism>
<feature type="compositionally biased region" description="Low complexity" evidence="1">
    <location>
        <begin position="719"/>
        <end position="733"/>
    </location>
</feature>
<feature type="compositionally biased region" description="Basic and acidic residues" evidence="1">
    <location>
        <begin position="347"/>
        <end position="364"/>
    </location>
</feature>
<feature type="compositionally biased region" description="Basic and acidic residues" evidence="1">
    <location>
        <begin position="523"/>
        <end position="536"/>
    </location>
</feature>
<dbReference type="GO" id="GO:0005737">
    <property type="term" value="C:cytoplasm"/>
    <property type="evidence" value="ECO:0007669"/>
    <property type="project" value="TreeGrafter"/>
</dbReference>
<feature type="compositionally biased region" description="Low complexity" evidence="1">
    <location>
        <begin position="789"/>
        <end position="799"/>
    </location>
</feature>
<feature type="compositionally biased region" description="Basic and acidic residues" evidence="1">
    <location>
        <begin position="543"/>
        <end position="553"/>
    </location>
</feature>
<feature type="compositionally biased region" description="Polar residues" evidence="1">
    <location>
        <begin position="442"/>
        <end position="464"/>
    </location>
</feature>
<feature type="compositionally biased region" description="Basic and acidic residues" evidence="1">
    <location>
        <begin position="411"/>
        <end position="421"/>
    </location>
</feature>
<dbReference type="Proteomes" id="UP001161017">
    <property type="component" value="Unassembled WGS sequence"/>
</dbReference>
<feature type="region of interest" description="Disordered" evidence="1">
    <location>
        <begin position="222"/>
        <end position="638"/>
    </location>
</feature>
<feature type="compositionally biased region" description="Low complexity" evidence="1">
    <location>
        <begin position="429"/>
        <end position="441"/>
    </location>
</feature>
<feature type="compositionally biased region" description="Basic and acidic residues" evidence="1">
    <location>
        <begin position="771"/>
        <end position="785"/>
    </location>
</feature>
<feature type="region of interest" description="Disordered" evidence="1">
    <location>
        <begin position="130"/>
        <end position="178"/>
    </location>
</feature>
<dbReference type="GO" id="GO:0010971">
    <property type="term" value="P:positive regulation of G2/M transition of mitotic cell cycle"/>
    <property type="evidence" value="ECO:0007669"/>
    <property type="project" value="TreeGrafter"/>
</dbReference>
<feature type="compositionally biased region" description="Polar residues" evidence="1">
    <location>
        <begin position="17"/>
        <end position="37"/>
    </location>
</feature>
<feature type="compositionally biased region" description="Acidic residues" evidence="1">
    <location>
        <begin position="834"/>
        <end position="845"/>
    </location>
</feature>
<evidence type="ECO:0000256" key="1">
    <source>
        <dbReference type="SAM" id="MobiDB-lite"/>
    </source>
</evidence>
<dbReference type="GO" id="GO:0030010">
    <property type="term" value="P:establishment of cell polarity"/>
    <property type="evidence" value="ECO:0007669"/>
    <property type="project" value="TreeGrafter"/>
</dbReference>
<dbReference type="Pfam" id="PF08632">
    <property type="entry name" value="Zds_C"/>
    <property type="match status" value="1"/>
</dbReference>
<accession>A0AA43TZ18</accession>
<dbReference type="InterPro" id="IPR013941">
    <property type="entry name" value="ZDS1_C"/>
</dbReference>
<proteinExistence type="predicted"/>
<feature type="compositionally biased region" description="Polar residues" evidence="1">
    <location>
        <begin position="284"/>
        <end position="298"/>
    </location>
</feature>
<sequence>MAVRNQASDGDGGGGQLSPSNSLRRAPSTSDTANSHFPLNDIDYESNPKAIAQELNNLSALRRMSMDVNASGDPDLPSFNSNFGIPTTPPANADPDDAARLYWVPASVHPELAPMEFKTFLDKKVKSLKRRSEEKQGTLSADGLESERSSASLRRRKSMLSRQIDNTDGRGAEGYQDGAEILDRRRSQGSGEMLNSGISNLQDLETLVNEPDKIIQRLSMESGMEGTGGESLEGADVPILPSVPSSNNSLKRSTRTTYRRGGSLRRGERAPYSKRAAPRRSSEVESPQSLSASTSPQLPSDGAFNLSRVQTEPSPAPEPVTENFSRPGRQNRRAVISPSQRAYPVARQDEPPSQRPTSDLRERPQQQMPPQGPQPRHFVSQIASNGRIGVPLGKQTAIPSIVETPPSSEAARYRPPERSSSHEPPPSMGPTAPSSSTSSPPRTHNLTSQSRTNQSIKPGQSLNDMTAHPSPLPGNNTRTDSLSFIPTLTEDKKTDGKKLKDRKEKESDGPRKSSWSWGALLGGEEKEKEEAKDSKKLKSRLGKQTDKSMDNTRLDLLQTTMDGNRGRESVVLDRGDMKLEEERKKESSRKTSGGDTKKEKETSFFSTLLGGGKKKGDRDSAGKKHSSRNLSPEPPMRILKPDVDYNWTRFSILEERAIYRMAHIKLANPRRALHSQVLLSNFMYSYLAKVQQMHPQANLPQSVAQRQQAAQQKKDQPEEFSQYQKYQEQQQRQQEIEEQRAAATASSQKTQGPPQPVQQQDSFMDLDYDPDPDHEHERGEHDSGHRPQSRASQHSQQSADSNGYARHQARNQRHGAPHDPPQSSPYAYQQGQFDDPDREEDDDMW</sequence>